<dbReference type="EMBL" id="CACVKT020002696">
    <property type="protein sequence ID" value="CAC5379359.1"/>
    <property type="molecule type" value="Genomic_DNA"/>
</dbReference>
<protein>
    <submittedName>
        <fullName evidence="2">MEP1B</fullName>
        <ecNumber evidence="2">3.4.24.63</ecNumber>
    </submittedName>
</protein>
<name>A0A6J8B9S7_MYTCO</name>
<feature type="transmembrane region" description="Helical" evidence="1">
    <location>
        <begin position="160"/>
        <end position="185"/>
    </location>
</feature>
<reference evidence="2 3" key="1">
    <citation type="submission" date="2020-06" db="EMBL/GenBank/DDBJ databases">
        <authorList>
            <person name="Li R."/>
            <person name="Bekaert M."/>
        </authorList>
    </citation>
    <scope>NUCLEOTIDE SEQUENCE [LARGE SCALE GENOMIC DNA]</scope>
    <source>
        <strain evidence="3">wild</strain>
    </source>
</reference>
<keyword evidence="2" id="KW-0378">Hydrolase</keyword>
<organism evidence="2 3">
    <name type="scientific">Mytilus coruscus</name>
    <name type="common">Sea mussel</name>
    <dbReference type="NCBI Taxonomy" id="42192"/>
    <lineage>
        <taxon>Eukaryota</taxon>
        <taxon>Metazoa</taxon>
        <taxon>Spiralia</taxon>
        <taxon>Lophotrochozoa</taxon>
        <taxon>Mollusca</taxon>
        <taxon>Bivalvia</taxon>
        <taxon>Autobranchia</taxon>
        <taxon>Pteriomorphia</taxon>
        <taxon>Mytilida</taxon>
        <taxon>Mytiloidea</taxon>
        <taxon>Mytilidae</taxon>
        <taxon>Mytilinae</taxon>
        <taxon>Mytilus</taxon>
    </lineage>
</organism>
<evidence type="ECO:0000313" key="3">
    <source>
        <dbReference type="Proteomes" id="UP000507470"/>
    </source>
</evidence>
<keyword evidence="3" id="KW-1185">Reference proteome</keyword>
<keyword evidence="1" id="KW-0812">Transmembrane</keyword>
<accession>A0A6J8B9S7</accession>
<evidence type="ECO:0000256" key="1">
    <source>
        <dbReference type="SAM" id="Phobius"/>
    </source>
</evidence>
<evidence type="ECO:0000313" key="2">
    <source>
        <dbReference type="EMBL" id="CAC5379359.1"/>
    </source>
</evidence>
<dbReference type="GO" id="GO:0016787">
    <property type="term" value="F:hydrolase activity"/>
    <property type="evidence" value="ECO:0007669"/>
    <property type="project" value="UniProtKB-KW"/>
</dbReference>
<sequence>MILVFYENRILLHELVKRKKRETQQTLEVGYKVKVEPFNNDFSNKTFTEIAEETTKIFENDTFENFGLTGEKETKSRMKSEIEKQSSTANRDELLCGIGYSLTNSTCISKCFLFKCENDGQCIIDKYGKALCRCSQTGDFIFSGPKCEIQTEKLALGSTYIIAITTTVGVILSIVIMITCFLYYLKRRTVKSMTKDMASVDDVEDISQYRPSSMRRSFYTSADMYSSVYKSSDNEFAHQKEFDNSRDQGNKVRFIL</sequence>
<keyword evidence="1" id="KW-0472">Membrane</keyword>
<keyword evidence="1" id="KW-1133">Transmembrane helix</keyword>
<dbReference type="AlphaFoldDB" id="A0A6J8B9S7"/>
<dbReference type="EC" id="3.4.24.63" evidence="2"/>
<dbReference type="OrthoDB" id="6163206at2759"/>
<gene>
    <name evidence="2" type="ORF">MCOR_15433</name>
</gene>
<dbReference type="Proteomes" id="UP000507470">
    <property type="component" value="Unassembled WGS sequence"/>
</dbReference>
<proteinExistence type="predicted"/>